<dbReference type="OrthoDB" id="3784821at2759"/>
<dbReference type="EMBL" id="CAJVPK010000125">
    <property type="protein sequence ID" value="CAG8454515.1"/>
    <property type="molecule type" value="Genomic_DNA"/>
</dbReference>
<accession>A0A9N8YWQ1</accession>
<proteinExistence type="predicted"/>
<gene>
    <name evidence="2" type="ORF">DEBURN_LOCUS2336</name>
</gene>
<feature type="transmembrane region" description="Helical" evidence="1">
    <location>
        <begin position="20"/>
        <end position="38"/>
    </location>
</feature>
<protein>
    <submittedName>
        <fullName evidence="2">5920_t:CDS:1</fullName>
    </submittedName>
</protein>
<organism evidence="2 3">
    <name type="scientific">Diversispora eburnea</name>
    <dbReference type="NCBI Taxonomy" id="1213867"/>
    <lineage>
        <taxon>Eukaryota</taxon>
        <taxon>Fungi</taxon>
        <taxon>Fungi incertae sedis</taxon>
        <taxon>Mucoromycota</taxon>
        <taxon>Glomeromycotina</taxon>
        <taxon>Glomeromycetes</taxon>
        <taxon>Diversisporales</taxon>
        <taxon>Diversisporaceae</taxon>
        <taxon>Diversispora</taxon>
    </lineage>
</organism>
<reference evidence="2" key="1">
    <citation type="submission" date="2021-06" db="EMBL/GenBank/DDBJ databases">
        <authorList>
            <person name="Kallberg Y."/>
            <person name="Tangrot J."/>
            <person name="Rosling A."/>
        </authorList>
    </citation>
    <scope>NUCLEOTIDE SEQUENCE</scope>
    <source>
        <strain evidence="2">AZ414A</strain>
    </source>
</reference>
<keyword evidence="3" id="KW-1185">Reference proteome</keyword>
<sequence>MEVKKKTTPTPYVRKLRLHWTLIIVSLPFFVGSSFILYKRVILGHDKRKIQKEPTLEVLINEIGNENSQVEKTKE</sequence>
<dbReference type="AlphaFoldDB" id="A0A9N8YWQ1"/>
<comment type="caution">
    <text evidence="2">The sequence shown here is derived from an EMBL/GenBank/DDBJ whole genome shotgun (WGS) entry which is preliminary data.</text>
</comment>
<evidence type="ECO:0000313" key="2">
    <source>
        <dbReference type="EMBL" id="CAG8454515.1"/>
    </source>
</evidence>
<evidence type="ECO:0000313" key="3">
    <source>
        <dbReference type="Proteomes" id="UP000789706"/>
    </source>
</evidence>
<evidence type="ECO:0000256" key="1">
    <source>
        <dbReference type="SAM" id="Phobius"/>
    </source>
</evidence>
<dbReference type="Proteomes" id="UP000789706">
    <property type="component" value="Unassembled WGS sequence"/>
</dbReference>
<name>A0A9N8YWQ1_9GLOM</name>
<keyword evidence="1" id="KW-0812">Transmembrane</keyword>
<keyword evidence="1" id="KW-0472">Membrane</keyword>
<keyword evidence="1" id="KW-1133">Transmembrane helix</keyword>